<comment type="caution">
    <text evidence="3">The sequence shown here is derived from an EMBL/GenBank/DDBJ whole genome shotgun (WGS) entry which is preliminary data.</text>
</comment>
<keyword evidence="3" id="KW-0406">Ion transport</keyword>
<dbReference type="Gene3D" id="1.10.287.70">
    <property type="match status" value="1"/>
</dbReference>
<keyword evidence="3" id="KW-0813">Transport</keyword>
<evidence type="ECO:0000313" key="4">
    <source>
        <dbReference type="Proteomes" id="UP000309128"/>
    </source>
</evidence>
<evidence type="ECO:0000256" key="1">
    <source>
        <dbReference type="SAM" id="Phobius"/>
    </source>
</evidence>
<sequence>MEWLVSAAGAGLVMIALRDIFHTLWHPVGHGSLSRLVMRGAWRMFQRSIRRGRRTAAALAGPLAMVTVVCMWISMAVLGWTLIYWPHIPEAFIFAPGMQPDRRTDLLDALYLSLVNVATLGFGDIVPGAGWLRVAAPVQAMIGFALLTATVSWVLQIYPALTRRRCLAIELAVLRRSHATSRLVQPEFSFGASLLYDVATKVVQTRVDLVQYAESYYFHEGDDDASLAAMIGYAVDLAECGQASSRDDVRLSATTLVHALDDLAVILDQRFLHVGGTTLEIFDAYAGDHGRALVKG</sequence>
<dbReference type="InterPro" id="IPR013099">
    <property type="entry name" value="K_chnl_dom"/>
</dbReference>
<dbReference type="RefSeq" id="WP_138668922.1">
    <property type="nucleotide sequence ID" value="NZ_VCKY01000098.1"/>
</dbReference>
<evidence type="ECO:0000313" key="3">
    <source>
        <dbReference type="EMBL" id="TMR15668.1"/>
    </source>
</evidence>
<feature type="transmembrane region" description="Helical" evidence="1">
    <location>
        <begin position="138"/>
        <end position="155"/>
    </location>
</feature>
<dbReference type="SUPFAM" id="SSF81324">
    <property type="entry name" value="Voltage-gated potassium channels"/>
    <property type="match status" value="1"/>
</dbReference>
<keyword evidence="1" id="KW-0812">Transmembrane</keyword>
<feature type="transmembrane region" description="Helical" evidence="1">
    <location>
        <begin position="63"/>
        <end position="85"/>
    </location>
</feature>
<name>A0A5S4FC18_9ACTN</name>
<protein>
    <submittedName>
        <fullName evidence="3">Two pore domain potassium channel family protein</fullName>
    </submittedName>
</protein>
<organism evidence="3 4">
    <name type="scientific">Nonomuraea turkmeniaca</name>
    <dbReference type="NCBI Taxonomy" id="103838"/>
    <lineage>
        <taxon>Bacteria</taxon>
        <taxon>Bacillati</taxon>
        <taxon>Actinomycetota</taxon>
        <taxon>Actinomycetes</taxon>
        <taxon>Streptosporangiales</taxon>
        <taxon>Streptosporangiaceae</taxon>
        <taxon>Nonomuraea</taxon>
    </lineage>
</organism>
<evidence type="ECO:0000259" key="2">
    <source>
        <dbReference type="Pfam" id="PF07885"/>
    </source>
</evidence>
<dbReference type="GO" id="GO:0034220">
    <property type="term" value="P:monoatomic ion transmembrane transport"/>
    <property type="evidence" value="ECO:0007669"/>
    <property type="project" value="UniProtKB-KW"/>
</dbReference>
<proteinExistence type="predicted"/>
<keyword evidence="1" id="KW-0472">Membrane</keyword>
<reference evidence="3 4" key="1">
    <citation type="submission" date="2019-05" db="EMBL/GenBank/DDBJ databases">
        <title>Draft genome sequence of Nonomuraea turkmeniaca DSM 43926.</title>
        <authorList>
            <person name="Saricaoglu S."/>
            <person name="Isik K."/>
        </authorList>
    </citation>
    <scope>NUCLEOTIDE SEQUENCE [LARGE SCALE GENOMIC DNA]</scope>
    <source>
        <strain evidence="3 4">DSM 43926</strain>
    </source>
</reference>
<feature type="domain" description="Potassium channel" evidence="2">
    <location>
        <begin position="86"/>
        <end position="154"/>
    </location>
</feature>
<dbReference type="OrthoDB" id="8477930at2"/>
<dbReference type="AlphaFoldDB" id="A0A5S4FC18"/>
<gene>
    <name evidence="3" type="ORF">ETD86_26740</name>
</gene>
<dbReference type="EMBL" id="VCKY01000098">
    <property type="protein sequence ID" value="TMR15668.1"/>
    <property type="molecule type" value="Genomic_DNA"/>
</dbReference>
<keyword evidence="3" id="KW-0407">Ion channel</keyword>
<accession>A0A5S4FC18</accession>
<dbReference type="Proteomes" id="UP000309128">
    <property type="component" value="Unassembled WGS sequence"/>
</dbReference>
<keyword evidence="1" id="KW-1133">Transmembrane helix</keyword>
<keyword evidence="4" id="KW-1185">Reference proteome</keyword>
<dbReference type="Pfam" id="PF07885">
    <property type="entry name" value="Ion_trans_2"/>
    <property type="match status" value="1"/>
</dbReference>